<name>A0A517QXC1_9PLAN</name>
<dbReference type="Proteomes" id="UP000317318">
    <property type="component" value="Chromosome"/>
</dbReference>
<feature type="domain" description="DUF1570" evidence="1">
    <location>
        <begin position="182"/>
        <end position="285"/>
    </location>
</feature>
<dbReference type="EMBL" id="CP036268">
    <property type="protein sequence ID" value="QDT36299.1"/>
    <property type="molecule type" value="Genomic_DNA"/>
</dbReference>
<evidence type="ECO:0000313" key="2">
    <source>
        <dbReference type="EMBL" id="QDT36299.1"/>
    </source>
</evidence>
<organism evidence="2 3">
    <name type="scientific">Stratiformator vulcanicus</name>
    <dbReference type="NCBI Taxonomy" id="2527980"/>
    <lineage>
        <taxon>Bacteria</taxon>
        <taxon>Pseudomonadati</taxon>
        <taxon>Planctomycetota</taxon>
        <taxon>Planctomycetia</taxon>
        <taxon>Planctomycetales</taxon>
        <taxon>Planctomycetaceae</taxon>
        <taxon>Stratiformator</taxon>
    </lineage>
</organism>
<protein>
    <recommendedName>
        <fullName evidence="1">DUF1570 domain-containing protein</fullName>
    </recommendedName>
</protein>
<dbReference type="Pfam" id="PF07607">
    <property type="entry name" value="DUF1570"/>
    <property type="match status" value="1"/>
</dbReference>
<accession>A0A517QXC1</accession>
<evidence type="ECO:0000259" key="1">
    <source>
        <dbReference type="Pfam" id="PF07607"/>
    </source>
</evidence>
<dbReference type="InterPro" id="IPR011464">
    <property type="entry name" value="DUF1570"/>
</dbReference>
<dbReference type="KEGG" id="svp:Pan189_06550"/>
<keyword evidence="3" id="KW-1185">Reference proteome</keyword>
<proteinExistence type="predicted"/>
<sequence length="337" mass="37916">MTRGNTGDLLIRLLRALLVVESAYYVRGLFESLYFNESTVPLFDSVVTTRPVMSVAGLICAAVLLAAAGCRAPQKQPLVRLPEQHTTRNGHMVIVSDFKLSDRHPVVTDLVGLKERIVAELALPEPERDVVVYLFPNEQRYRNYLNSMHPGLPPRRAYFVGTKSELAVYTFWGEKIQEDLRHEYTHGVLHACLGNVPLWIDEGLAEYYEVPESQRGGINSDYPQLLASSIVDGWRPDLERLESLNDFAAMQRLDYGESWAWVHYLLHSSPSGRDTLIDYLNDLKDSKAPAPLSDRLATTEPIFGARMLSHVADLNTPGLIIRANDTRAGYRATPIRN</sequence>
<evidence type="ECO:0000313" key="3">
    <source>
        <dbReference type="Proteomes" id="UP000317318"/>
    </source>
</evidence>
<dbReference type="AlphaFoldDB" id="A0A517QXC1"/>
<gene>
    <name evidence="2" type="ORF">Pan189_06550</name>
</gene>
<reference evidence="2 3" key="1">
    <citation type="submission" date="2019-02" db="EMBL/GenBank/DDBJ databases">
        <title>Deep-cultivation of Planctomycetes and their phenomic and genomic characterization uncovers novel biology.</title>
        <authorList>
            <person name="Wiegand S."/>
            <person name="Jogler M."/>
            <person name="Boedeker C."/>
            <person name="Pinto D."/>
            <person name="Vollmers J."/>
            <person name="Rivas-Marin E."/>
            <person name="Kohn T."/>
            <person name="Peeters S.H."/>
            <person name="Heuer A."/>
            <person name="Rast P."/>
            <person name="Oberbeckmann S."/>
            <person name="Bunk B."/>
            <person name="Jeske O."/>
            <person name="Meyerdierks A."/>
            <person name="Storesund J.E."/>
            <person name="Kallscheuer N."/>
            <person name="Luecker S."/>
            <person name="Lage O.M."/>
            <person name="Pohl T."/>
            <person name="Merkel B.J."/>
            <person name="Hornburger P."/>
            <person name="Mueller R.-W."/>
            <person name="Bruemmer F."/>
            <person name="Labrenz M."/>
            <person name="Spormann A.M."/>
            <person name="Op den Camp H."/>
            <person name="Overmann J."/>
            <person name="Amann R."/>
            <person name="Jetten M.S.M."/>
            <person name="Mascher T."/>
            <person name="Medema M.H."/>
            <person name="Devos D.P."/>
            <person name="Kaster A.-K."/>
            <person name="Ovreas L."/>
            <person name="Rohde M."/>
            <person name="Galperin M.Y."/>
            <person name="Jogler C."/>
        </authorList>
    </citation>
    <scope>NUCLEOTIDE SEQUENCE [LARGE SCALE GENOMIC DNA]</scope>
    <source>
        <strain evidence="2 3">Pan189</strain>
    </source>
</reference>